<gene>
    <name evidence="13" type="primary">guaAB</name>
    <name evidence="16" type="ordered locus">Mzhil_0314</name>
</gene>
<dbReference type="UniPathway" id="UPA00189">
    <property type="reaction ID" value="UER00296"/>
</dbReference>
<comment type="catalytic activity">
    <reaction evidence="12 13">
        <text>XMP + L-glutamine + ATP + H2O = GMP + L-glutamate + AMP + diphosphate + 2 H(+)</text>
        <dbReference type="Rhea" id="RHEA:11680"/>
        <dbReference type="ChEBI" id="CHEBI:15377"/>
        <dbReference type="ChEBI" id="CHEBI:15378"/>
        <dbReference type="ChEBI" id="CHEBI:29985"/>
        <dbReference type="ChEBI" id="CHEBI:30616"/>
        <dbReference type="ChEBI" id="CHEBI:33019"/>
        <dbReference type="ChEBI" id="CHEBI:57464"/>
        <dbReference type="ChEBI" id="CHEBI:58115"/>
        <dbReference type="ChEBI" id="CHEBI:58359"/>
        <dbReference type="ChEBI" id="CHEBI:456215"/>
        <dbReference type="EC" id="6.3.5.2"/>
    </reaction>
</comment>
<dbReference type="GO" id="GO:0005524">
    <property type="term" value="F:ATP binding"/>
    <property type="evidence" value="ECO:0007669"/>
    <property type="project" value="UniProtKB-UniRule"/>
</dbReference>
<feature type="binding site" evidence="14">
    <location>
        <begin position="28"/>
        <end position="34"/>
    </location>
    <ligand>
        <name>ATP</name>
        <dbReference type="ChEBI" id="CHEBI:30616"/>
    </ligand>
</feature>
<dbReference type="FunFam" id="3.40.50.620:FF:000208">
    <property type="entry name" value="GMP synthase [glutamine-hydrolyzing] subunit B"/>
    <property type="match status" value="1"/>
</dbReference>
<comment type="subunit">
    <text evidence="3 13">Heterodimer composed of a glutamine amidotransferase subunit (A) and a GMP-binding subunit (B).</text>
</comment>
<protein>
    <recommendedName>
        <fullName evidence="5 13">GMP synthase [glutamine-hydrolyzing] subunit B</fullName>
        <ecNumber evidence="4 13">6.3.5.2</ecNumber>
    </recommendedName>
    <alternativeName>
        <fullName evidence="11 13">GMP synthetase</fullName>
    </alternativeName>
</protein>
<organism evidence="16 17">
    <name type="scientific">Methanosalsum zhilinae (strain DSM 4017 / NBRC 107636 / OCM 62 / WeN5)</name>
    <name type="common">Methanohalophilus zhilinae</name>
    <dbReference type="NCBI Taxonomy" id="679901"/>
    <lineage>
        <taxon>Archaea</taxon>
        <taxon>Methanobacteriati</taxon>
        <taxon>Methanobacteriota</taxon>
        <taxon>Stenosarchaea group</taxon>
        <taxon>Methanomicrobia</taxon>
        <taxon>Methanosarcinales</taxon>
        <taxon>Methanosarcinaceae</taxon>
        <taxon>Methanosalsum</taxon>
    </lineage>
</organism>
<dbReference type="InterPro" id="IPR001674">
    <property type="entry name" value="GMP_synth_C"/>
</dbReference>
<dbReference type="RefSeq" id="WP_013897629.1">
    <property type="nucleotide sequence ID" value="NC_015676.1"/>
</dbReference>
<dbReference type="EMBL" id="CP002101">
    <property type="protein sequence ID" value="AEH60190.1"/>
    <property type="molecule type" value="Genomic_DNA"/>
</dbReference>
<dbReference type="NCBIfam" id="TIGR00884">
    <property type="entry name" value="guaA_Cterm"/>
    <property type="match status" value="1"/>
</dbReference>
<name>F7XP00_METZD</name>
<evidence type="ECO:0000256" key="10">
    <source>
        <dbReference type="ARBA" id="ARBA00022840"/>
    </source>
</evidence>
<dbReference type="Proteomes" id="UP000006622">
    <property type="component" value="Chromosome"/>
</dbReference>
<dbReference type="EC" id="6.3.5.2" evidence="4 13"/>
<dbReference type="InterPro" id="IPR014729">
    <property type="entry name" value="Rossmann-like_a/b/a_fold"/>
</dbReference>
<evidence type="ECO:0000256" key="8">
    <source>
        <dbReference type="ARBA" id="ARBA00022749"/>
    </source>
</evidence>
<keyword evidence="9 13" id="KW-0658">Purine biosynthesis</keyword>
<evidence type="ECO:0000256" key="12">
    <source>
        <dbReference type="ARBA" id="ARBA00049404"/>
    </source>
</evidence>
<evidence type="ECO:0000313" key="17">
    <source>
        <dbReference type="Proteomes" id="UP000006622"/>
    </source>
</evidence>
<keyword evidence="7 13" id="KW-0547">Nucleotide-binding</keyword>
<evidence type="ECO:0000256" key="2">
    <source>
        <dbReference type="ARBA" id="ARBA00005153"/>
    </source>
</evidence>
<keyword evidence="6 13" id="KW-0436">Ligase</keyword>
<evidence type="ECO:0000256" key="3">
    <source>
        <dbReference type="ARBA" id="ARBA00011264"/>
    </source>
</evidence>
<evidence type="ECO:0000256" key="7">
    <source>
        <dbReference type="ARBA" id="ARBA00022741"/>
    </source>
</evidence>
<dbReference type="SUPFAM" id="SSF54810">
    <property type="entry name" value="GMP synthetase C-terminal dimerisation domain"/>
    <property type="match status" value="1"/>
</dbReference>
<comment type="pathway">
    <text evidence="2 13">Purine metabolism; GMP biosynthesis; GMP from XMP (L-Gln route): step 1/1.</text>
</comment>
<dbReference type="InterPro" id="IPR022310">
    <property type="entry name" value="NAD/GMP_synthase"/>
</dbReference>
<dbReference type="Gene3D" id="3.30.300.10">
    <property type="match status" value="1"/>
</dbReference>
<dbReference type="STRING" id="679901.Mzhil_0314"/>
<evidence type="ECO:0000256" key="1">
    <source>
        <dbReference type="ARBA" id="ARBA00002332"/>
    </source>
</evidence>
<accession>F7XP00</accession>
<reference evidence="16 17" key="1">
    <citation type="submission" date="2010-07" db="EMBL/GenBank/DDBJ databases">
        <title>The complete genome of Methanosalsum zhilinae DSM 4017.</title>
        <authorList>
            <consortium name="US DOE Joint Genome Institute (JGI-PGF)"/>
            <person name="Lucas S."/>
            <person name="Copeland A."/>
            <person name="Lapidus A."/>
            <person name="Glavina del Rio T."/>
            <person name="Dalin E."/>
            <person name="Tice H."/>
            <person name="Bruce D."/>
            <person name="Goodwin L."/>
            <person name="Pitluck S."/>
            <person name="Kyrpides N."/>
            <person name="Mavromatis K."/>
            <person name="Ovchinnikova G."/>
            <person name="Daligault H."/>
            <person name="Detter J.C."/>
            <person name="Han C."/>
            <person name="Tapia R."/>
            <person name="Larimer F."/>
            <person name="Land M."/>
            <person name="Hauser L."/>
            <person name="Markowitz V."/>
            <person name="Cheng J.-F."/>
            <person name="Hugenholtz P."/>
            <person name="Woyke T."/>
            <person name="Wu D."/>
            <person name="Spring S."/>
            <person name="Schueler E."/>
            <person name="Brambilla E."/>
            <person name="Klenk H.-P."/>
            <person name="Eisen J.A."/>
        </authorList>
    </citation>
    <scope>NUCLEOTIDE SEQUENCE [LARGE SCALE GENOMIC DNA]</scope>
    <source>
        <strain evidence="17">DSM 4017 / NBRC 107636 / OCM 62 / WeN5</strain>
    </source>
</reference>
<evidence type="ECO:0000256" key="11">
    <source>
        <dbReference type="ARBA" id="ARBA00030464"/>
    </source>
</evidence>
<dbReference type="PROSITE" id="PS51553">
    <property type="entry name" value="GMPS_ATP_PPASE"/>
    <property type="match status" value="1"/>
</dbReference>
<feature type="domain" description="GMPS ATP-PPase" evidence="15">
    <location>
        <begin position="2"/>
        <end position="183"/>
    </location>
</feature>
<dbReference type="InterPro" id="IPR026598">
    <property type="entry name" value="GMP_synthase_B"/>
</dbReference>
<dbReference type="KEGG" id="mzh:Mzhil_0314"/>
<dbReference type="PANTHER" id="PTHR11922">
    <property type="entry name" value="GMP SYNTHASE-RELATED"/>
    <property type="match status" value="1"/>
</dbReference>
<evidence type="ECO:0000256" key="13">
    <source>
        <dbReference type="HAMAP-Rule" id="MF_00345"/>
    </source>
</evidence>
<dbReference type="OrthoDB" id="33844at2157"/>
<dbReference type="Gene3D" id="3.40.50.620">
    <property type="entry name" value="HUPs"/>
    <property type="match status" value="1"/>
</dbReference>
<dbReference type="Pfam" id="PF02540">
    <property type="entry name" value="NAD_synthase"/>
    <property type="match status" value="1"/>
</dbReference>
<dbReference type="PANTHER" id="PTHR11922:SF2">
    <property type="entry name" value="GMP SYNTHASE [GLUTAMINE-HYDROLYZING]"/>
    <property type="match status" value="1"/>
</dbReference>
<dbReference type="SUPFAM" id="SSF52402">
    <property type="entry name" value="Adenine nucleotide alpha hydrolases-like"/>
    <property type="match status" value="1"/>
</dbReference>
<keyword evidence="17" id="KW-1185">Reference proteome</keyword>
<dbReference type="AlphaFoldDB" id="F7XP00"/>
<dbReference type="FunFam" id="3.30.300.10:FF:000002">
    <property type="entry name" value="GMP synthase [glutamine-hydrolyzing]"/>
    <property type="match status" value="1"/>
</dbReference>
<comment type="function">
    <text evidence="1 13">Catalyzes the synthesis of GMP from XMP.</text>
</comment>
<sequence length="304" mass="33624">MVKVDTFIPKSIEYIKRECTGRAIIALSGGVDSSVCAVLAYRAIGDNLIPIYIDTGLMRKGETERIKNTFLDMNLQIIDAKDRFFAALKGVDDPEEKRKAVGETFIRVFEEEAKELDADTLIQGTIYPDRIESEGGIKSHHNVGGLPSRISFKSIVEPIDDLYKDEVREVARALDLPEEICDKMPFPGPGLAVRVLGEVTEEKIEVVREANAIVEEELVESYHPWQTFAAVLGKGTGVKGDQRVHGWIVAVRAVGSRDGMTAESLELPWSVLKKIEARISGSIPSVVRVVYDLSPKPPATIEFE</sequence>
<dbReference type="Pfam" id="PF00958">
    <property type="entry name" value="GMP_synt_C"/>
    <property type="match status" value="1"/>
</dbReference>
<evidence type="ECO:0000256" key="5">
    <source>
        <dbReference type="ARBA" id="ARBA00022411"/>
    </source>
</evidence>
<keyword evidence="10 13" id="KW-0067">ATP-binding</keyword>
<evidence type="ECO:0000256" key="6">
    <source>
        <dbReference type="ARBA" id="ARBA00022598"/>
    </source>
</evidence>
<proteinExistence type="inferred from homology"/>
<evidence type="ECO:0000256" key="14">
    <source>
        <dbReference type="PROSITE-ProRule" id="PRU00886"/>
    </source>
</evidence>
<keyword evidence="8 13" id="KW-0332">GMP biosynthesis</keyword>
<dbReference type="HAMAP" id="MF_00345">
    <property type="entry name" value="GMP_synthase_B"/>
    <property type="match status" value="1"/>
</dbReference>
<evidence type="ECO:0000313" key="16">
    <source>
        <dbReference type="EMBL" id="AEH60190.1"/>
    </source>
</evidence>
<dbReference type="GO" id="GO:0003921">
    <property type="term" value="F:GMP synthase activity"/>
    <property type="evidence" value="ECO:0007669"/>
    <property type="project" value="InterPro"/>
</dbReference>
<evidence type="ECO:0000259" key="15">
    <source>
        <dbReference type="PROSITE" id="PS51553"/>
    </source>
</evidence>
<dbReference type="InterPro" id="IPR025777">
    <property type="entry name" value="GMPS_ATP_PPase_dom"/>
</dbReference>
<dbReference type="GeneID" id="10821918"/>
<dbReference type="GO" id="GO:0005829">
    <property type="term" value="C:cytosol"/>
    <property type="evidence" value="ECO:0007669"/>
    <property type="project" value="TreeGrafter"/>
</dbReference>
<evidence type="ECO:0000256" key="9">
    <source>
        <dbReference type="ARBA" id="ARBA00022755"/>
    </source>
</evidence>
<evidence type="ECO:0000256" key="4">
    <source>
        <dbReference type="ARBA" id="ARBA00012746"/>
    </source>
</evidence>
<dbReference type="HOGENOM" id="CLU_014340_0_0_2"/>
<dbReference type="CDD" id="cd01997">
    <property type="entry name" value="GMP_synthase_C"/>
    <property type="match status" value="1"/>
</dbReference>